<evidence type="ECO:0000313" key="4">
    <source>
        <dbReference type="Proteomes" id="UP000634530"/>
    </source>
</evidence>
<evidence type="ECO:0000256" key="1">
    <source>
        <dbReference type="SAM" id="SignalP"/>
    </source>
</evidence>
<accession>A0A9E6TQ86</accession>
<dbReference type="Proteomes" id="UP000634530">
    <property type="component" value="Chromosome"/>
</dbReference>
<dbReference type="SUPFAM" id="SSF53850">
    <property type="entry name" value="Periplasmic binding protein-like II"/>
    <property type="match status" value="1"/>
</dbReference>
<dbReference type="EMBL" id="CP077093">
    <property type="protein sequence ID" value="QXI26187.1"/>
    <property type="molecule type" value="Genomic_DNA"/>
</dbReference>
<gene>
    <name evidence="3" type="ORF">HU752_019735</name>
</gene>
<dbReference type="Gene3D" id="3.40.190.10">
    <property type="entry name" value="Periplasmic binding protein-like II"/>
    <property type="match status" value="2"/>
</dbReference>
<keyword evidence="1" id="KW-0732">Signal</keyword>
<dbReference type="AlphaFoldDB" id="A0A9E6TQ86"/>
<dbReference type="PANTHER" id="PTHR38834">
    <property type="entry name" value="PERIPLASMIC SUBSTRATE BINDING PROTEIN FAMILY 3"/>
    <property type="match status" value="1"/>
</dbReference>
<name>A0A9E6TQ86_9PSED</name>
<evidence type="ECO:0000313" key="3">
    <source>
        <dbReference type="EMBL" id="QXI26187.1"/>
    </source>
</evidence>
<feature type="chain" id="PRO_5039108942" evidence="1">
    <location>
        <begin position="22"/>
        <end position="249"/>
    </location>
</feature>
<sequence length="249" mass="28276">MKYPVLIAALFCLFVGNSARAERYELVTEEWAPYNYLENNQLTGMATEIVHGIMARTGDQFRVTMVPSMRATLSLQHQPRTIMFSLFRTPEREALYKWVGPIAEESIHAYQLATTRQPVDTLEQLKQAPRVTTRHAGLIPDKLEAQGFPNLEKSATGSLQLYRMLLAGRTEIVVGDTDAGVAYYCRQLNIPPGALRQIPVELYHASLYIAFSLDSDDKVVASWTHALEQMRQSGELERIQNRYTEPAWQ</sequence>
<evidence type="ECO:0000259" key="2">
    <source>
        <dbReference type="Pfam" id="PF00497"/>
    </source>
</evidence>
<dbReference type="PANTHER" id="PTHR38834:SF3">
    <property type="entry name" value="SOLUTE-BINDING PROTEIN FAMILY 3_N-TERMINAL DOMAIN-CONTAINING PROTEIN"/>
    <property type="match status" value="1"/>
</dbReference>
<keyword evidence="4" id="KW-1185">Reference proteome</keyword>
<dbReference type="RefSeq" id="WP_186679036.1">
    <property type="nucleotide sequence ID" value="NZ_CP077093.1"/>
</dbReference>
<proteinExistence type="predicted"/>
<reference evidence="3 4" key="2">
    <citation type="journal article" date="2021" name="Microorganisms">
        <title>The Ever-Expanding Pseudomonas Genus: Description of 43 New Species and Partition of the Pseudomonas putida Group.</title>
        <authorList>
            <person name="Girard L."/>
            <person name="Lood C."/>
            <person name="Hofte M."/>
            <person name="Vandamme P."/>
            <person name="Rokni-Zadeh H."/>
            <person name="van Noort V."/>
            <person name="Lavigne R."/>
            <person name="De Mot R."/>
        </authorList>
    </citation>
    <scope>NUCLEOTIDE SEQUENCE [LARGE SCALE GENOMIC DNA]</scope>
    <source>
        <strain evidence="3 4">RW8P3</strain>
    </source>
</reference>
<dbReference type="InterPro" id="IPR001638">
    <property type="entry name" value="Solute-binding_3/MltF_N"/>
</dbReference>
<dbReference type="KEGG" id="pvw:HU752_019735"/>
<feature type="signal peptide" evidence="1">
    <location>
        <begin position="1"/>
        <end position="21"/>
    </location>
</feature>
<protein>
    <submittedName>
        <fullName evidence="3">ABC transporter substrate-binding protein</fullName>
    </submittedName>
</protein>
<feature type="domain" description="Solute-binding protein family 3/N-terminal" evidence="2">
    <location>
        <begin position="28"/>
        <end position="244"/>
    </location>
</feature>
<organism evidence="3 4">
    <name type="scientific">Pseudomonas vanderleydeniana</name>
    <dbReference type="NCBI Taxonomy" id="2745495"/>
    <lineage>
        <taxon>Bacteria</taxon>
        <taxon>Pseudomonadati</taxon>
        <taxon>Pseudomonadota</taxon>
        <taxon>Gammaproteobacteria</taxon>
        <taxon>Pseudomonadales</taxon>
        <taxon>Pseudomonadaceae</taxon>
        <taxon>Pseudomonas</taxon>
    </lineage>
</organism>
<dbReference type="Pfam" id="PF00497">
    <property type="entry name" value="SBP_bac_3"/>
    <property type="match status" value="1"/>
</dbReference>
<reference evidence="3 4" key="1">
    <citation type="journal article" date="2020" name="Microorganisms">
        <title>Reliable Identification of Environmental Pseudomonas Isolates Using the rpoD Gene.</title>
        <authorList>
            <consortium name="The Broad Institute Genome Sequencing Platform"/>
            <person name="Girard L."/>
            <person name="Lood C."/>
            <person name="Rokni-Zadeh H."/>
            <person name="van Noort V."/>
            <person name="Lavigne R."/>
            <person name="De Mot R."/>
        </authorList>
    </citation>
    <scope>NUCLEOTIDE SEQUENCE [LARGE SCALE GENOMIC DNA]</scope>
    <source>
        <strain evidence="3 4">RW8P3</strain>
    </source>
</reference>